<evidence type="ECO:0000313" key="10">
    <source>
        <dbReference type="EMBL" id="QTL98096.1"/>
    </source>
</evidence>
<proteinExistence type="inferred from homology"/>
<dbReference type="AlphaFoldDB" id="A0A8A7K8L9"/>
<dbReference type="Gene3D" id="3.30.240.20">
    <property type="entry name" value="bsu07140 like domains"/>
    <property type="match status" value="2"/>
</dbReference>
<dbReference type="PANTHER" id="PTHR34582:SF7">
    <property type="entry name" value="UPF0702 TRANSMEMBRANE PROTEIN YDFS"/>
    <property type="match status" value="1"/>
</dbReference>
<accession>A0A8A7K8L9</accession>
<keyword evidence="3" id="KW-1003">Cell membrane</keyword>
<reference evidence="10" key="1">
    <citation type="submission" date="2019-12" db="EMBL/GenBank/DDBJ databases">
        <authorList>
            <person name="zhang j."/>
            <person name="sun C.M."/>
        </authorList>
    </citation>
    <scope>NUCLEOTIDE SEQUENCE</scope>
    <source>
        <strain evidence="10">NS-1</strain>
    </source>
</reference>
<evidence type="ECO:0000313" key="11">
    <source>
        <dbReference type="Proteomes" id="UP000665020"/>
    </source>
</evidence>
<evidence type="ECO:0000259" key="9">
    <source>
        <dbReference type="Pfam" id="PF20730"/>
    </source>
</evidence>
<comment type="similarity">
    <text evidence="2">Belongs to the UPF0702 family.</text>
</comment>
<evidence type="ECO:0000256" key="5">
    <source>
        <dbReference type="ARBA" id="ARBA00022989"/>
    </source>
</evidence>
<dbReference type="InterPro" id="IPR048454">
    <property type="entry name" value="YetF_N"/>
</dbReference>
<keyword evidence="11" id="KW-1185">Reference proteome</keyword>
<dbReference type="InterPro" id="IPR007353">
    <property type="entry name" value="DUF421"/>
</dbReference>
<sequence length="241" mass="27385">MKIIIEVILQTILAFFAILFFTRLIGKKQIAELSFSDYINGITFGSIAATLATDTAQRTWQHFIGLFLFAFLTFLMQYITLKNRTALKVIEGEPTVLIHKGKILEKNMKETRINIGDLLSELRQNNIFDIRDVHYAILETDGKLSVLPNADKKPLTPSDIKQTGQEEAVNSELIVDGKIIKQNIKQHGLNSKWLREQLKNNNIEKVADVVYAAYNPVDGSLYFDLKKDKLGKDKLDISDIE</sequence>
<evidence type="ECO:0000256" key="2">
    <source>
        <dbReference type="ARBA" id="ARBA00006448"/>
    </source>
</evidence>
<gene>
    <name evidence="10" type="ORF">GM661_08965</name>
</gene>
<dbReference type="Pfam" id="PF04239">
    <property type="entry name" value="DUF421"/>
    <property type="match status" value="1"/>
</dbReference>
<keyword evidence="4 7" id="KW-0812">Transmembrane</keyword>
<dbReference type="PANTHER" id="PTHR34582">
    <property type="entry name" value="UPF0702 TRANSMEMBRANE PROTEIN YCAP"/>
    <property type="match status" value="1"/>
</dbReference>
<dbReference type="EMBL" id="CP046640">
    <property type="protein sequence ID" value="QTL98096.1"/>
    <property type="molecule type" value="Genomic_DNA"/>
</dbReference>
<evidence type="ECO:0000256" key="1">
    <source>
        <dbReference type="ARBA" id="ARBA00004651"/>
    </source>
</evidence>
<feature type="transmembrane region" description="Helical" evidence="7">
    <location>
        <begin position="60"/>
        <end position="81"/>
    </location>
</feature>
<feature type="transmembrane region" description="Helical" evidence="7">
    <location>
        <begin position="7"/>
        <end position="26"/>
    </location>
</feature>
<keyword evidence="6 7" id="KW-0472">Membrane</keyword>
<feature type="domain" description="YetF C-terminal" evidence="8">
    <location>
        <begin position="82"/>
        <end position="215"/>
    </location>
</feature>
<keyword evidence="5 7" id="KW-1133">Transmembrane helix</keyword>
<evidence type="ECO:0000256" key="3">
    <source>
        <dbReference type="ARBA" id="ARBA00022475"/>
    </source>
</evidence>
<organism evidence="10 11">
    <name type="scientific">Iocasia fonsfrigidae</name>
    <dbReference type="NCBI Taxonomy" id="2682810"/>
    <lineage>
        <taxon>Bacteria</taxon>
        <taxon>Bacillati</taxon>
        <taxon>Bacillota</taxon>
        <taxon>Clostridia</taxon>
        <taxon>Halanaerobiales</taxon>
        <taxon>Halanaerobiaceae</taxon>
        <taxon>Iocasia</taxon>
    </lineage>
</organism>
<name>A0A8A7K8L9_9FIRM</name>
<dbReference type="RefSeq" id="WP_230869675.1">
    <property type="nucleotide sequence ID" value="NZ_CP046640.1"/>
</dbReference>
<evidence type="ECO:0000256" key="6">
    <source>
        <dbReference type="ARBA" id="ARBA00023136"/>
    </source>
</evidence>
<dbReference type="InterPro" id="IPR023090">
    <property type="entry name" value="UPF0702_alpha/beta_dom_sf"/>
</dbReference>
<feature type="domain" description="YetF-like N-terminal transmembrane" evidence="9">
    <location>
        <begin position="5"/>
        <end position="79"/>
    </location>
</feature>
<evidence type="ECO:0000256" key="4">
    <source>
        <dbReference type="ARBA" id="ARBA00022692"/>
    </source>
</evidence>
<evidence type="ECO:0000259" key="8">
    <source>
        <dbReference type="Pfam" id="PF04239"/>
    </source>
</evidence>
<dbReference type="KEGG" id="ifn:GM661_08965"/>
<dbReference type="Pfam" id="PF20730">
    <property type="entry name" value="YetF_N"/>
    <property type="match status" value="1"/>
</dbReference>
<dbReference type="Proteomes" id="UP000665020">
    <property type="component" value="Chromosome"/>
</dbReference>
<evidence type="ECO:0000256" key="7">
    <source>
        <dbReference type="SAM" id="Phobius"/>
    </source>
</evidence>
<comment type="subcellular location">
    <subcellularLocation>
        <location evidence="1">Cell membrane</location>
        <topology evidence="1">Multi-pass membrane protein</topology>
    </subcellularLocation>
</comment>
<dbReference type="GO" id="GO:0005886">
    <property type="term" value="C:plasma membrane"/>
    <property type="evidence" value="ECO:0007669"/>
    <property type="project" value="UniProtKB-SubCell"/>
</dbReference>
<protein>
    <submittedName>
        <fullName evidence="10">DUF421 domain-containing protein</fullName>
    </submittedName>
</protein>